<reference evidence="7 8" key="1">
    <citation type="submission" date="2019-04" db="EMBL/GenBank/DDBJ databases">
        <authorList>
            <consortium name="DOE Joint Genome Institute"/>
            <person name="Mondo S."/>
            <person name="Kjaerbolling I."/>
            <person name="Vesth T."/>
            <person name="Frisvad J.C."/>
            <person name="Nybo J.L."/>
            <person name="Theobald S."/>
            <person name="Kildgaard S."/>
            <person name="Isbrandt T."/>
            <person name="Kuo A."/>
            <person name="Sato A."/>
            <person name="Lyhne E.K."/>
            <person name="Kogle M.E."/>
            <person name="Wiebenga A."/>
            <person name="Kun R.S."/>
            <person name="Lubbers R.J."/>
            <person name="Makela M.R."/>
            <person name="Barry K."/>
            <person name="Chovatia M."/>
            <person name="Clum A."/>
            <person name="Daum C."/>
            <person name="Haridas S."/>
            <person name="He G."/>
            <person name="LaButti K."/>
            <person name="Lipzen A."/>
            <person name="Riley R."/>
            <person name="Salamov A."/>
            <person name="Simmons B.A."/>
            <person name="Magnuson J.K."/>
            <person name="Henrissat B."/>
            <person name="Mortensen U.H."/>
            <person name="Larsen T.O."/>
            <person name="Devries R.P."/>
            <person name="Grigoriev I.V."/>
            <person name="Machida M."/>
            <person name="Baker S.E."/>
            <person name="Andersen M.R."/>
            <person name="Cantor M.N."/>
            <person name="Hua S.X."/>
        </authorList>
    </citation>
    <scope>NUCLEOTIDE SEQUENCE [LARGE SCALE GENOMIC DNA]</scope>
    <source>
        <strain evidence="7 8">CBS 119388</strain>
    </source>
</reference>
<dbReference type="Proteomes" id="UP000325579">
    <property type="component" value="Unassembled WGS sequence"/>
</dbReference>
<sequence>MDQVTPPQNPKDDGATSFKDSVSSDTSPRTPKDNGAIDSEESASTHASSQILANDDKADFGDFVSIDYEEFELEVVVEPWDKYGPKSTPNVFYPICLGEVLNERYLIEHKIDAGGFSTVWIALDLQTNKDVAVKVLSTGDCGDIELHIQDEIIRTVQDRSHRVTYSDTFLLNGNDCHHRVMVFPLMGPCLDRYTVMKFAMSTRMSAAKQLLEALETLHNAGILHRDLNERNCMWGMAPLQNLSRSAKYEALTRPLKQTIPAVEQWKGSYVFADGLDSWYDRNQTPDTKRTLASELARYRPDADPAERELVLSVMQKVFIYSPEKRLTATQLLADPSFKALMARFSC</sequence>
<gene>
    <name evidence="7" type="ORF">BDV37DRAFT_283232</name>
</gene>
<evidence type="ECO:0000256" key="3">
    <source>
        <dbReference type="ARBA" id="ARBA00022741"/>
    </source>
</evidence>
<dbReference type="InterPro" id="IPR011009">
    <property type="entry name" value="Kinase-like_dom_sf"/>
</dbReference>
<dbReference type="Pfam" id="PF00069">
    <property type="entry name" value="Pkinase"/>
    <property type="match status" value="1"/>
</dbReference>
<keyword evidence="5" id="KW-0067">ATP-binding</keyword>
<dbReference type="InterPro" id="IPR000719">
    <property type="entry name" value="Prot_kinase_dom"/>
</dbReference>
<dbReference type="SUPFAM" id="SSF56112">
    <property type="entry name" value="Protein kinase-like (PK-like)"/>
    <property type="match status" value="1"/>
</dbReference>
<dbReference type="GO" id="GO:0043484">
    <property type="term" value="P:regulation of RNA splicing"/>
    <property type="evidence" value="ECO:0007669"/>
    <property type="project" value="TreeGrafter"/>
</dbReference>
<proteinExistence type="predicted"/>
<feature type="compositionally biased region" description="Polar residues" evidence="6">
    <location>
        <begin position="18"/>
        <end position="29"/>
    </location>
</feature>
<dbReference type="InterPro" id="IPR051175">
    <property type="entry name" value="CLK_kinases"/>
</dbReference>
<dbReference type="GO" id="GO:0005524">
    <property type="term" value="F:ATP binding"/>
    <property type="evidence" value="ECO:0007669"/>
    <property type="project" value="UniProtKB-KW"/>
</dbReference>
<accession>A0A5N7DCK5</accession>
<name>A0A5N7DCK5_9EURO</name>
<protein>
    <submittedName>
        <fullName evidence="7">Kinase-like domain-containing protein</fullName>
    </submittedName>
</protein>
<dbReference type="PANTHER" id="PTHR45646:SF11">
    <property type="entry name" value="SERINE_THREONINE-PROTEIN KINASE DOA"/>
    <property type="match status" value="1"/>
</dbReference>
<keyword evidence="4 7" id="KW-0418">Kinase</keyword>
<dbReference type="PANTHER" id="PTHR45646">
    <property type="entry name" value="SERINE/THREONINE-PROTEIN KINASE DOA-RELATED"/>
    <property type="match status" value="1"/>
</dbReference>
<dbReference type="OrthoDB" id="5979581at2759"/>
<dbReference type="RefSeq" id="XP_031941288.1">
    <property type="nucleotide sequence ID" value="XM_032087253.1"/>
</dbReference>
<dbReference type="EMBL" id="ML736771">
    <property type="protein sequence ID" value="KAE8403969.1"/>
    <property type="molecule type" value="Genomic_DNA"/>
</dbReference>
<dbReference type="GO" id="GO:0004674">
    <property type="term" value="F:protein serine/threonine kinase activity"/>
    <property type="evidence" value="ECO:0007669"/>
    <property type="project" value="UniProtKB-KW"/>
</dbReference>
<keyword evidence="8" id="KW-1185">Reference proteome</keyword>
<evidence type="ECO:0000256" key="5">
    <source>
        <dbReference type="ARBA" id="ARBA00022840"/>
    </source>
</evidence>
<dbReference type="GeneID" id="43671944"/>
<evidence type="ECO:0000313" key="7">
    <source>
        <dbReference type="EMBL" id="KAE8403969.1"/>
    </source>
</evidence>
<feature type="region of interest" description="Disordered" evidence="6">
    <location>
        <begin position="1"/>
        <end position="50"/>
    </location>
</feature>
<dbReference type="Gene3D" id="1.10.510.10">
    <property type="entry name" value="Transferase(Phosphotransferase) domain 1"/>
    <property type="match status" value="1"/>
</dbReference>
<evidence type="ECO:0000256" key="1">
    <source>
        <dbReference type="ARBA" id="ARBA00022527"/>
    </source>
</evidence>
<keyword evidence="1" id="KW-0723">Serine/threonine-protein kinase</keyword>
<accession>A0A5N6HV22</accession>
<evidence type="ECO:0000256" key="6">
    <source>
        <dbReference type="SAM" id="MobiDB-lite"/>
    </source>
</evidence>
<dbReference type="PROSITE" id="PS50011">
    <property type="entry name" value="PROTEIN_KINASE_DOM"/>
    <property type="match status" value="1"/>
</dbReference>
<keyword evidence="3" id="KW-0547">Nucleotide-binding</keyword>
<evidence type="ECO:0000256" key="4">
    <source>
        <dbReference type="ARBA" id="ARBA00022777"/>
    </source>
</evidence>
<evidence type="ECO:0000256" key="2">
    <source>
        <dbReference type="ARBA" id="ARBA00022679"/>
    </source>
</evidence>
<dbReference type="Gene3D" id="3.30.200.20">
    <property type="entry name" value="Phosphorylase Kinase, domain 1"/>
    <property type="match status" value="1"/>
</dbReference>
<keyword evidence="2" id="KW-0808">Transferase</keyword>
<dbReference type="AlphaFoldDB" id="A0A5N7DCK5"/>
<dbReference type="GO" id="GO:0005634">
    <property type="term" value="C:nucleus"/>
    <property type="evidence" value="ECO:0007669"/>
    <property type="project" value="TreeGrafter"/>
</dbReference>
<organism evidence="7 8">
    <name type="scientific">Aspergillus pseudonomiae</name>
    <dbReference type="NCBI Taxonomy" id="1506151"/>
    <lineage>
        <taxon>Eukaryota</taxon>
        <taxon>Fungi</taxon>
        <taxon>Dikarya</taxon>
        <taxon>Ascomycota</taxon>
        <taxon>Pezizomycotina</taxon>
        <taxon>Eurotiomycetes</taxon>
        <taxon>Eurotiomycetidae</taxon>
        <taxon>Eurotiales</taxon>
        <taxon>Aspergillaceae</taxon>
        <taxon>Aspergillus</taxon>
        <taxon>Aspergillus subgen. Circumdati</taxon>
    </lineage>
</organism>
<evidence type="ECO:0000313" key="8">
    <source>
        <dbReference type="Proteomes" id="UP000325579"/>
    </source>
</evidence>